<keyword evidence="2" id="KW-0645">Protease</keyword>
<keyword evidence="4" id="KW-0788">Thiol protease</keyword>
<protein>
    <submittedName>
        <fullName evidence="8">Calpain-5 (inferred by orthology to a C. elegans protein)</fullName>
    </submittedName>
</protein>
<dbReference type="GO" id="GO:0005737">
    <property type="term" value="C:cytoplasm"/>
    <property type="evidence" value="ECO:0007669"/>
    <property type="project" value="TreeGrafter"/>
</dbReference>
<dbReference type="InterPro" id="IPR022683">
    <property type="entry name" value="Calpain_III"/>
</dbReference>
<dbReference type="Pfam" id="PF00648">
    <property type="entry name" value="Peptidase_C2"/>
    <property type="match status" value="1"/>
</dbReference>
<name>A0A0M3K3T4_ANISI</name>
<dbReference type="InterPro" id="IPR022682">
    <property type="entry name" value="Calpain_domain_III"/>
</dbReference>
<reference evidence="8" key="1">
    <citation type="submission" date="2017-02" db="UniProtKB">
        <authorList>
            <consortium name="WormBaseParasite"/>
        </authorList>
    </citation>
    <scope>IDENTIFICATION</scope>
</reference>
<evidence type="ECO:0000256" key="1">
    <source>
        <dbReference type="ARBA" id="ARBA00007623"/>
    </source>
</evidence>
<dbReference type="PANTHER" id="PTHR10183">
    <property type="entry name" value="CALPAIN"/>
    <property type="match status" value="1"/>
</dbReference>
<dbReference type="WBParaSite" id="ASIM_0001562501-mRNA-1">
    <property type="protein sequence ID" value="ASIM_0001562501-mRNA-1"/>
    <property type="gene ID" value="ASIM_0001562501"/>
</dbReference>
<keyword evidence="3" id="KW-0378">Hydrolase</keyword>
<evidence type="ECO:0000256" key="2">
    <source>
        <dbReference type="ARBA" id="ARBA00022670"/>
    </source>
</evidence>
<dbReference type="GO" id="GO:0006508">
    <property type="term" value="P:proteolysis"/>
    <property type="evidence" value="ECO:0007669"/>
    <property type="project" value="UniProtKB-KW"/>
</dbReference>
<dbReference type="SMART" id="SM00720">
    <property type="entry name" value="calpain_III"/>
    <property type="match status" value="1"/>
</dbReference>
<sequence>LSCGLVKGHAYAVTAVRYIELDAKTRSFLFFGSVERQMMIRLQNPWGEKEWNGPWSDGSTEWTQVTDAQKKEIGITVDEDGEFWMPWNEFVRYFTDISVCQLFNTSIFSFANKYYEWKFRGEWKSNGARGGGPTDRAGGCLNFAATFCANPQYLFDIDEDGGNVMFALTQREKNEGEKQREPFVTIGMHPINPIATSDYANARSVYLHLRDLKIGRYMVLPTTFAPRERAEYLFRIYSTQNCAIRIVNKHAPSRGICSCKKVASVSRITIISAKFHQADAKRVILLAHVNAELIYCHQMELFIFLHDQKELRHKYLLEVYEDRTLKDRLIGRAHIKELVDNDTRQSDLHLYGTDGKKACTLTALFQSYDDPVYL</sequence>
<dbReference type="AlphaFoldDB" id="A0A0M3K3T4"/>
<dbReference type="PRINTS" id="PR00704">
    <property type="entry name" value="CALPAIN"/>
</dbReference>
<dbReference type="PANTHER" id="PTHR10183:SF379">
    <property type="entry name" value="CALPAIN-5"/>
    <property type="match status" value="1"/>
</dbReference>
<dbReference type="InterPro" id="IPR038765">
    <property type="entry name" value="Papain-like_cys_pep_sf"/>
</dbReference>
<dbReference type="SUPFAM" id="SSF49758">
    <property type="entry name" value="Calpain large subunit, middle domain (domain III)"/>
    <property type="match status" value="1"/>
</dbReference>
<evidence type="ECO:0000256" key="3">
    <source>
        <dbReference type="ARBA" id="ARBA00022801"/>
    </source>
</evidence>
<dbReference type="InterPro" id="IPR022684">
    <property type="entry name" value="Calpain_cysteine_protease"/>
</dbReference>
<dbReference type="InterPro" id="IPR001300">
    <property type="entry name" value="Peptidase_C2_calpain_cat"/>
</dbReference>
<dbReference type="PROSITE" id="PS50203">
    <property type="entry name" value="CALPAIN_CAT"/>
    <property type="match status" value="1"/>
</dbReference>
<evidence type="ECO:0000313" key="8">
    <source>
        <dbReference type="WBParaSite" id="ASIM_0001562501-mRNA-1"/>
    </source>
</evidence>
<dbReference type="InterPro" id="IPR036213">
    <property type="entry name" value="Calpain_III_sf"/>
</dbReference>
<evidence type="ECO:0000259" key="7">
    <source>
        <dbReference type="PROSITE" id="PS50203"/>
    </source>
</evidence>
<accession>A0A0M3K3T4</accession>
<evidence type="ECO:0000256" key="6">
    <source>
        <dbReference type="PROSITE-ProRule" id="PRU00239"/>
    </source>
</evidence>
<dbReference type="Gene3D" id="2.60.120.380">
    <property type="match status" value="1"/>
</dbReference>
<feature type="active site" evidence="5">
    <location>
        <position position="9"/>
    </location>
</feature>
<proteinExistence type="inferred from homology"/>
<evidence type="ECO:0000256" key="4">
    <source>
        <dbReference type="ARBA" id="ARBA00022807"/>
    </source>
</evidence>
<evidence type="ECO:0000256" key="5">
    <source>
        <dbReference type="PIRSR" id="PIRSR622684-1"/>
    </source>
</evidence>
<feature type="domain" description="Calpain catalytic" evidence="7">
    <location>
        <begin position="1"/>
        <end position="103"/>
    </location>
</feature>
<organism evidence="8">
    <name type="scientific">Anisakis simplex</name>
    <name type="common">Herring worm</name>
    <dbReference type="NCBI Taxonomy" id="6269"/>
    <lineage>
        <taxon>Eukaryota</taxon>
        <taxon>Metazoa</taxon>
        <taxon>Ecdysozoa</taxon>
        <taxon>Nematoda</taxon>
        <taxon>Chromadorea</taxon>
        <taxon>Rhabditida</taxon>
        <taxon>Spirurina</taxon>
        <taxon>Ascaridomorpha</taxon>
        <taxon>Ascaridoidea</taxon>
        <taxon>Anisakidae</taxon>
        <taxon>Anisakis</taxon>
        <taxon>Anisakis simplex complex</taxon>
    </lineage>
</organism>
<dbReference type="SUPFAM" id="SSF54001">
    <property type="entry name" value="Cysteine proteinases"/>
    <property type="match status" value="1"/>
</dbReference>
<dbReference type="Pfam" id="PF01067">
    <property type="entry name" value="Calpain_III"/>
    <property type="match status" value="1"/>
</dbReference>
<comment type="similarity">
    <text evidence="1">Belongs to the peptidase C2 family.</text>
</comment>
<comment type="caution">
    <text evidence="6">Lacks conserved residue(s) required for the propagation of feature annotation.</text>
</comment>
<dbReference type="GO" id="GO:0004198">
    <property type="term" value="F:calcium-dependent cysteine-type endopeptidase activity"/>
    <property type="evidence" value="ECO:0007669"/>
    <property type="project" value="InterPro"/>
</dbReference>
<dbReference type="Gene3D" id="3.90.70.10">
    <property type="entry name" value="Cysteine proteinases"/>
    <property type="match status" value="1"/>
</dbReference>
<feature type="active site" evidence="5">
    <location>
        <position position="44"/>
    </location>
</feature>